<gene>
    <name evidence="2" type="ORF">GCM10009069_19090</name>
</gene>
<keyword evidence="3" id="KW-1185">Reference proteome</keyword>
<evidence type="ECO:0000256" key="1">
    <source>
        <dbReference type="SAM" id="SignalP"/>
    </source>
</evidence>
<evidence type="ECO:0000313" key="2">
    <source>
        <dbReference type="EMBL" id="GHA96261.1"/>
    </source>
</evidence>
<comment type="caution">
    <text evidence="2">The sequence shown here is derived from an EMBL/GenBank/DDBJ whole genome shotgun (WGS) entry which is preliminary data.</text>
</comment>
<name>A0A8J3CQF4_9PROT</name>
<evidence type="ECO:0008006" key="4">
    <source>
        <dbReference type="Google" id="ProtNLM"/>
    </source>
</evidence>
<evidence type="ECO:0000313" key="3">
    <source>
        <dbReference type="Proteomes" id="UP000634004"/>
    </source>
</evidence>
<protein>
    <recommendedName>
        <fullName evidence="4">Sel1 repeat family protein</fullName>
    </recommendedName>
</protein>
<feature type="chain" id="PRO_5035188463" description="Sel1 repeat family protein" evidence="1">
    <location>
        <begin position="31"/>
        <end position="350"/>
    </location>
</feature>
<dbReference type="Pfam" id="PF08238">
    <property type="entry name" value="Sel1"/>
    <property type="match status" value="7"/>
</dbReference>
<dbReference type="Proteomes" id="UP000634004">
    <property type="component" value="Unassembled WGS sequence"/>
</dbReference>
<dbReference type="RefSeq" id="WP_189497829.1">
    <property type="nucleotide sequence ID" value="NZ_BMZH01000007.1"/>
</dbReference>
<dbReference type="PANTHER" id="PTHR11102">
    <property type="entry name" value="SEL-1-LIKE PROTEIN"/>
    <property type="match status" value="1"/>
</dbReference>
<keyword evidence="1" id="KW-0732">Signal</keyword>
<proteinExistence type="predicted"/>
<feature type="signal peptide" evidence="1">
    <location>
        <begin position="1"/>
        <end position="30"/>
    </location>
</feature>
<dbReference type="InterPro" id="IPR011990">
    <property type="entry name" value="TPR-like_helical_dom_sf"/>
</dbReference>
<dbReference type="SMART" id="SM00671">
    <property type="entry name" value="SEL1"/>
    <property type="match status" value="6"/>
</dbReference>
<dbReference type="PANTHER" id="PTHR11102:SF160">
    <property type="entry name" value="ERAD-ASSOCIATED E3 UBIQUITIN-PROTEIN LIGASE COMPONENT HRD3"/>
    <property type="match status" value="1"/>
</dbReference>
<dbReference type="AlphaFoldDB" id="A0A8J3CQF4"/>
<organism evidence="2 3">
    <name type="scientific">Algimonas arctica</name>
    <dbReference type="NCBI Taxonomy" id="1479486"/>
    <lineage>
        <taxon>Bacteria</taxon>
        <taxon>Pseudomonadati</taxon>
        <taxon>Pseudomonadota</taxon>
        <taxon>Alphaproteobacteria</taxon>
        <taxon>Maricaulales</taxon>
        <taxon>Robiginitomaculaceae</taxon>
        <taxon>Algimonas</taxon>
    </lineage>
</organism>
<reference evidence="2" key="1">
    <citation type="journal article" date="2014" name="Int. J. Syst. Evol. Microbiol.">
        <title>Complete genome sequence of Corynebacterium casei LMG S-19264T (=DSM 44701T), isolated from a smear-ripened cheese.</title>
        <authorList>
            <consortium name="US DOE Joint Genome Institute (JGI-PGF)"/>
            <person name="Walter F."/>
            <person name="Albersmeier A."/>
            <person name="Kalinowski J."/>
            <person name="Ruckert C."/>
        </authorList>
    </citation>
    <scope>NUCLEOTIDE SEQUENCE</scope>
    <source>
        <strain evidence="2">KCTC 32513</strain>
    </source>
</reference>
<dbReference type="EMBL" id="BMZH01000007">
    <property type="protein sequence ID" value="GHA96261.1"/>
    <property type="molecule type" value="Genomic_DNA"/>
</dbReference>
<accession>A0A8J3CQF4</accession>
<dbReference type="InterPro" id="IPR050767">
    <property type="entry name" value="Sel1_AlgK"/>
</dbReference>
<dbReference type="InterPro" id="IPR006597">
    <property type="entry name" value="Sel1-like"/>
</dbReference>
<reference evidence="2" key="2">
    <citation type="submission" date="2020-09" db="EMBL/GenBank/DDBJ databases">
        <authorList>
            <person name="Sun Q."/>
            <person name="Kim S."/>
        </authorList>
    </citation>
    <scope>NUCLEOTIDE SEQUENCE</scope>
    <source>
        <strain evidence="2">KCTC 32513</strain>
    </source>
</reference>
<sequence length="350" mass="37441">MGLARRAGRLCALALVALSGTALSLSPALANVPTLSPVQASADFDTALTAYQTRDFNRALRLGKTAAKAGSLEAAVMVGHILRKGEAGTVNLKDARRYYEMGAARSHPDALVALGDMALNGEAGLTDEDAYAYLLRASEAGRVDATRALAEMTRTGRGAPQSLDDERDLLERAIASFDKGATKRLADTYLETDPKKALDLYEQAAEAGDADAAYAAGIMYAQAFEVRPDEERSAFWLATAANAGHAAAQADYGLLVYQGAGVPRDEMQAADWFRQSAEAGDTEGMFLYAFTLAKGEGLAQDFGESYYWLLKSGDSTVDDYQEDRATLRQRLEDNVDPEVLAAARAKLDGQ</sequence>
<dbReference type="SUPFAM" id="SSF81901">
    <property type="entry name" value="HCP-like"/>
    <property type="match status" value="2"/>
</dbReference>
<dbReference type="Gene3D" id="1.25.40.10">
    <property type="entry name" value="Tetratricopeptide repeat domain"/>
    <property type="match status" value="1"/>
</dbReference>